<accession>A0A0C2ZYL4</accession>
<evidence type="ECO:0000313" key="2">
    <source>
        <dbReference type="EMBL" id="KIM66528.1"/>
    </source>
</evidence>
<evidence type="ECO:0000256" key="1">
    <source>
        <dbReference type="SAM" id="MobiDB-lite"/>
    </source>
</evidence>
<sequence length="148" mass="16776">MAYARKQLGSNADRYVEPEPELGSDGSEEVKDSEVDLSAFLERQRISEPATFSTAPWQEDDGDIDHDLDQTIAWNKGLEEMKREKDAAEAARDLKKRFRAKADKLRGTPTMFKPRKQDNVIVALPLPGEQLQKTPKEEMQDSLDELQG</sequence>
<name>A0A0C2ZYL4_9AGAM</name>
<dbReference type="HOGENOM" id="CLU_102303_0_0_1"/>
<dbReference type="STRING" id="1036808.A0A0C2ZYL4"/>
<reference evidence="2 3" key="1">
    <citation type="submission" date="2014-04" db="EMBL/GenBank/DDBJ databases">
        <authorList>
            <consortium name="DOE Joint Genome Institute"/>
            <person name="Kuo A."/>
            <person name="Kohler A."/>
            <person name="Nagy L.G."/>
            <person name="Floudas D."/>
            <person name="Copeland A."/>
            <person name="Barry K.W."/>
            <person name="Cichocki N."/>
            <person name="Veneault-Fourrey C."/>
            <person name="LaButti K."/>
            <person name="Lindquist E.A."/>
            <person name="Lipzen A."/>
            <person name="Lundell T."/>
            <person name="Morin E."/>
            <person name="Murat C."/>
            <person name="Sun H."/>
            <person name="Tunlid A."/>
            <person name="Henrissat B."/>
            <person name="Grigoriev I.V."/>
            <person name="Hibbett D.S."/>
            <person name="Martin F."/>
            <person name="Nordberg H.P."/>
            <person name="Cantor M.N."/>
            <person name="Hua S.X."/>
        </authorList>
    </citation>
    <scope>NUCLEOTIDE SEQUENCE [LARGE SCALE GENOMIC DNA]</scope>
    <source>
        <strain evidence="2 3">Foug A</strain>
    </source>
</reference>
<gene>
    <name evidence="2" type="ORF">SCLCIDRAFT_14507</name>
</gene>
<dbReference type="EMBL" id="KN822017">
    <property type="protein sequence ID" value="KIM66528.1"/>
    <property type="molecule type" value="Genomic_DNA"/>
</dbReference>
<protein>
    <submittedName>
        <fullName evidence="2">Uncharacterized protein</fullName>
    </submittedName>
</protein>
<organism evidence="2 3">
    <name type="scientific">Scleroderma citrinum Foug A</name>
    <dbReference type="NCBI Taxonomy" id="1036808"/>
    <lineage>
        <taxon>Eukaryota</taxon>
        <taxon>Fungi</taxon>
        <taxon>Dikarya</taxon>
        <taxon>Basidiomycota</taxon>
        <taxon>Agaricomycotina</taxon>
        <taxon>Agaricomycetes</taxon>
        <taxon>Agaricomycetidae</taxon>
        <taxon>Boletales</taxon>
        <taxon>Sclerodermatineae</taxon>
        <taxon>Sclerodermataceae</taxon>
        <taxon>Scleroderma</taxon>
    </lineage>
</organism>
<keyword evidence="3" id="KW-1185">Reference proteome</keyword>
<dbReference type="OrthoDB" id="2505473at2759"/>
<proteinExistence type="predicted"/>
<dbReference type="AlphaFoldDB" id="A0A0C2ZYL4"/>
<feature type="region of interest" description="Disordered" evidence="1">
    <location>
        <begin position="1"/>
        <end position="32"/>
    </location>
</feature>
<dbReference type="Proteomes" id="UP000053989">
    <property type="component" value="Unassembled WGS sequence"/>
</dbReference>
<reference evidence="3" key="2">
    <citation type="submission" date="2015-01" db="EMBL/GenBank/DDBJ databases">
        <title>Evolutionary Origins and Diversification of the Mycorrhizal Mutualists.</title>
        <authorList>
            <consortium name="DOE Joint Genome Institute"/>
            <consortium name="Mycorrhizal Genomics Consortium"/>
            <person name="Kohler A."/>
            <person name="Kuo A."/>
            <person name="Nagy L.G."/>
            <person name="Floudas D."/>
            <person name="Copeland A."/>
            <person name="Barry K.W."/>
            <person name="Cichocki N."/>
            <person name="Veneault-Fourrey C."/>
            <person name="LaButti K."/>
            <person name="Lindquist E.A."/>
            <person name="Lipzen A."/>
            <person name="Lundell T."/>
            <person name="Morin E."/>
            <person name="Murat C."/>
            <person name="Riley R."/>
            <person name="Ohm R."/>
            <person name="Sun H."/>
            <person name="Tunlid A."/>
            <person name="Henrissat B."/>
            <person name="Grigoriev I.V."/>
            <person name="Hibbett D.S."/>
            <person name="Martin F."/>
        </authorList>
    </citation>
    <scope>NUCLEOTIDE SEQUENCE [LARGE SCALE GENOMIC DNA]</scope>
    <source>
        <strain evidence="3">Foug A</strain>
    </source>
</reference>
<evidence type="ECO:0000313" key="3">
    <source>
        <dbReference type="Proteomes" id="UP000053989"/>
    </source>
</evidence>
<dbReference type="InParanoid" id="A0A0C2ZYL4"/>
<feature type="region of interest" description="Disordered" evidence="1">
    <location>
        <begin position="126"/>
        <end position="148"/>
    </location>
</feature>